<evidence type="ECO:0000256" key="2">
    <source>
        <dbReference type="ARBA" id="ARBA00023251"/>
    </source>
</evidence>
<sequence length="268" mass="31128">MSYSWKTCPAKVKDFVDKLQLRINERIGENVVGSYLHGSLAMGGFNPSQSDIDLLFVTKDSLAIEEKRDLARILLDLSNSPYPVELSILHAESLRSWKHPCPFEFHYSEFWRGRYQEDLHKHTFHYLNEEMKVDPDLAAHITILHHRGICLRGWPIDNVFPPVPKSDYIASIMGDFEDCLTNIEDNPIYCTLNLLRVYWYWKDGIISSKLEAGQWAISHLPRKLQDTIHKVVACYTGEKKLDRLTNEELFLLCDFIKVEVENMREGKG</sequence>
<feature type="domain" description="Adenylyltransferase AadA C-terminal" evidence="6">
    <location>
        <begin position="158"/>
        <end position="242"/>
    </location>
</feature>
<evidence type="ECO:0000259" key="5">
    <source>
        <dbReference type="Pfam" id="PF01909"/>
    </source>
</evidence>
<comment type="catalytic activity">
    <reaction evidence="3 4">
        <text>spectinomycin + ATP = 9-O-adenylylspectinomycin + diphosphate</text>
        <dbReference type="Rhea" id="RHEA:63228"/>
        <dbReference type="ChEBI" id="CHEBI:30616"/>
        <dbReference type="ChEBI" id="CHEBI:33019"/>
        <dbReference type="ChEBI" id="CHEBI:146260"/>
        <dbReference type="ChEBI" id="CHEBI:146261"/>
    </reaction>
</comment>
<dbReference type="Proteomes" id="UP000637359">
    <property type="component" value="Unassembled WGS sequence"/>
</dbReference>
<dbReference type="Gene3D" id="3.30.460.10">
    <property type="entry name" value="Beta Polymerase, domain 2"/>
    <property type="match status" value="1"/>
</dbReference>
<dbReference type="InterPro" id="IPR043519">
    <property type="entry name" value="NT_sf"/>
</dbReference>
<evidence type="ECO:0000256" key="3">
    <source>
        <dbReference type="ARBA" id="ARBA00047831"/>
    </source>
</evidence>
<evidence type="ECO:0000256" key="4">
    <source>
        <dbReference type="PIRNR" id="PIRNR000819"/>
    </source>
</evidence>
<feature type="domain" description="Polymerase nucleotidyl transferase" evidence="5">
    <location>
        <begin position="24"/>
        <end position="87"/>
    </location>
</feature>
<keyword evidence="4" id="KW-0067">ATP-binding</keyword>
<gene>
    <name evidence="7" type="ORF">H8S33_04950</name>
</gene>
<dbReference type="InterPro" id="IPR025184">
    <property type="entry name" value="AadA_C"/>
</dbReference>
<reference evidence="7" key="1">
    <citation type="submission" date="2020-08" db="EMBL/GenBank/DDBJ databases">
        <title>Genome public.</title>
        <authorList>
            <person name="Liu C."/>
            <person name="Sun Q."/>
        </authorList>
    </citation>
    <scope>NUCLEOTIDE SEQUENCE</scope>
    <source>
        <strain evidence="7">BX22</strain>
    </source>
</reference>
<keyword evidence="8" id="KW-1185">Reference proteome</keyword>
<name>A0A923L461_9BACI</name>
<dbReference type="Pfam" id="PF01909">
    <property type="entry name" value="NTP_transf_2"/>
    <property type="match status" value="1"/>
</dbReference>
<dbReference type="RefSeq" id="WP_186868892.1">
    <property type="nucleotide sequence ID" value="NZ_JACOOL010000003.1"/>
</dbReference>
<dbReference type="InterPro" id="IPR024172">
    <property type="entry name" value="AadA/Aad9"/>
</dbReference>
<dbReference type="Pfam" id="PF13427">
    <property type="entry name" value="AadA_C"/>
    <property type="match status" value="1"/>
</dbReference>
<dbReference type="PIRSF" id="PIRSF000819">
    <property type="entry name" value="Streptomycin_3-adenylyltransf"/>
    <property type="match status" value="1"/>
</dbReference>
<dbReference type="AlphaFoldDB" id="A0A923L461"/>
<evidence type="ECO:0000256" key="1">
    <source>
        <dbReference type="ARBA" id="ARBA00022679"/>
    </source>
</evidence>
<proteinExistence type="predicted"/>
<keyword evidence="4" id="KW-0548">Nucleotidyltransferase</keyword>
<dbReference type="SUPFAM" id="SSF81301">
    <property type="entry name" value="Nucleotidyltransferase"/>
    <property type="match status" value="1"/>
</dbReference>
<dbReference type="CDD" id="cd05403">
    <property type="entry name" value="NT_KNTase_like"/>
    <property type="match status" value="1"/>
</dbReference>
<organism evidence="7 8">
    <name type="scientific">Ornithinibacillus hominis</name>
    <dbReference type="NCBI Taxonomy" id="2763055"/>
    <lineage>
        <taxon>Bacteria</taxon>
        <taxon>Bacillati</taxon>
        <taxon>Bacillota</taxon>
        <taxon>Bacilli</taxon>
        <taxon>Bacillales</taxon>
        <taxon>Bacillaceae</taxon>
        <taxon>Ornithinibacillus</taxon>
    </lineage>
</organism>
<keyword evidence="1 4" id="KW-0808">Transferase</keyword>
<comment type="caution">
    <text evidence="7">The sequence shown here is derived from an EMBL/GenBank/DDBJ whole genome shotgun (WGS) entry which is preliminary data.</text>
</comment>
<dbReference type="GO" id="GO:0005524">
    <property type="term" value="F:ATP binding"/>
    <property type="evidence" value="ECO:0007669"/>
    <property type="project" value="UniProtKB-KW"/>
</dbReference>
<evidence type="ECO:0000259" key="6">
    <source>
        <dbReference type="Pfam" id="PF13427"/>
    </source>
</evidence>
<dbReference type="EMBL" id="JACOOL010000003">
    <property type="protein sequence ID" value="MBC5636174.1"/>
    <property type="molecule type" value="Genomic_DNA"/>
</dbReference>
<protein>
    <recommendedName>
        <fullName evidence="4">Spectinomycin 9-adenylyltransferase</fullName>
    </recommendedName>
</protein>
<dbReference type="GO" id="GO:0070566">
    <property type="term" value="F:adenylyltransferase activity"/>
    <property type="evidence" value="ECO:0007669"/>
    <property type="project" value="InterPro"/>
</dbReference>
<evidence type="ECO:0000313" key="7">
    <source>
        <dbReference type="EMBL" id="MBC5636174.1"/>
    </source>
</evidence>
<dbReference type="InterPro" id="IPR002934">
    <property type="entry name" value="Polymerase_NTP_transf_dom"/>
</dbReference>
<accession>A0A923L461</accession>
<dbReference type="GO" id="GO:0046677">
    <property type="term" value="P:response to antibiotic"/>
    <property type="evidence" value="ECO:0007669"/>
    <property type="project" value="UniProtKB-KW"/>
</dbReference>
<keyword evidence="4" id="KW-0547">Nucleotide-binding</keyword>
<keyword evidence="2 4" id="KW-0046">Antibiotic resistance</keyword>
<evidence type="ECO:0000313" key="8">
    <source>
        <dbReference type="Proteomes" id="UP000637359"/>
    </source>
</evidence>